<name>A0A0C2F8P8_9BILA</name>
<sequence length="211" mass="23832">MPDSRMGDLKGHDTGSRLRPAFSVMGVKLLILAIVHLGSCELENRRAIVKASKTPCCVDTLLPGVCRALYNRNHKKFTQQCRTNPDFSFIQCCHSCHFNDTFFTGKSRPVVADLYRRDAEELLMKNDPTRCFDRHGGAFCEAFASRSGSWSRDSAARPVDTAAGKFLFIHLFKTVQYYDRKLQFRHCEESKGVSTSTVRHRLCADFPACLA</sequence>
<dbReference type="OrthoDB" id="5832114at2759"/>
<keyword evidence="2" id="KW-1185">Reference proteome</keyword>
<evidence type="ECO:0000313" key="1">
    <source>
        <dbReference type="EMBL" id="KIH43279.1"/>
    </source>
</evidence>
<accession>A0A0C2F8P8</accession>
<organism evidence="1 2">
    <name type="scientific">Ancylostoma duodenale</name>
    <dbReference type="NCBI Taxonomy" id="51022"/>
    <lineage>
        <taxon>Eukaryota</taxon>
        <taxon>Metazoa</taxon>
        <taxon>Ecdysozoa</taxon>
        <taxon>Nematoda</taxon>
        <taxon>Chromadorea</taxon>
        <taxon>Rhabditida</taxon>
        <taxon>Rhabditina</taxon>
        <taxon>Rhabditomorpha</taxon>
        <taxon>Strongyloidea</taxon>
        <taxon>Ancylostomatidae</taxon>
        <taxon>Ancylostomatinae</taxon>
        <taxon>Ancylostoma</taxon>
    </lineage>
</organism>
<reference evidence="1 2" key="1">
    <citation type="submission" date="2013-12" db="EMBL/GenBank/DDBJ databases">
        <title>Draft genome of the parsitic nematode Ancylostoma duodenale.</title>
        <authorList>
            <person name="Mitreva M."/>
        </authorList>
    </citation>
    <scope>NUCLEOTIDE SEQUENCE [LARGE SCALE GENOMIC DNA]</scope>
    <source>
        <strain evidence="1 2">Zhejiang</strain>
    </source>
</reference>
<evidence type="ECO:0000313" key="2">
    <source>
        <dbReference type="Proteomes" id="UP000054047"/>
    </source>
</evidence>
<proteinExistence type="predicted"/>
<dbReference type="AlphaFoldDB" id="A0A0C2F8P8"/>
<dbReference type="Proteomes" id="UP000054047">
    <property type="component" value="Unassembled WGS sequence"/>
</dbReference>
<dbReference type="PANTHER" id="PTHR35017:SF7">
    <property type="entry name" value="SHKT DOMAIN-CONTAINING PROTEIN"/>
    <property type="match status" value="1"/>
</dbReference>
<dbReference type="PANTHER" id="PTHR35017">
    <property type="entry name" value="PROTEIN CBG16223-RELATED"/>
    <property type="match status" value="1"/>
</dbReference>
<dbReference type="EMBL" id="KN787450">
    <property type="protein sequence ID" value="KIH43279.1"/>
    <property type="molecule type" value="Genomic_DNA"/>
</dbReference>
<gene>
    <name evidence="1" type="ORF">ANCDUO_26718</name>
</gene>
<protein>
    <submittedName>
        <fullName evidence="1">Uncharacterized protein</fullName>
    </submittedName>
</protein>